<evidence type="ECO:0000313" key="2">
    <source>
        <dbReference type="EMBL" id="PVY42965.1"/>
    </source>
</evidence>
<reference evidence="2 3" key="1">
    <citation type="submission" date="2018-04" db="EMBL/GenBank/DDBJ databases">
        <title>Genomic Encyclopedia of Type Strains, Phase IV (KMG-IV): sequencing the most valuable type-strain genomes for metagenomic binning, comparative biology and taxonomic classification.</title>
        <authorList>
            <person name="Goeker M."/>
        </authorList>
    </citation>
    <scope>NUCLEOTIDE SEQUENCE [LARGE SCALE GENOMIC DNA]</scope>
    <source>
        <strain evidence="2 3">DSM 100231</strain>
    </source>
</reference>
<dbReference type="RefSeq" id="WP_116542013.1">
    <property type="nucleotide sequence ID" value="NZ_QEKI01000002.1"/>
</dbReference>
<name>A0A2U1B2R2_9BACT</name>
<gene>
    <name evidence="2" type="ORF">C8E01_102141</name>
</gene>
<evidence type="ECO:0000256" key="1">
    <source>
        <dbReference type="SAM" id="SignalP"/>
    </source>
</evidence>
<keyword evidence="1" id="KW-0732">Signal</keyword>
<proteinExistence type="predicted"/>
<evidence type="ECO:0000313" key="3">
    <source>
        <dbReference type="Proteomes" id="UP000245466"/>
    </source>
</evidence>
<sequence length="293" mass="33194">MKYLYLPLFLCLFLTPSFAQQDFRLGYIVRGGDTLQGYVDYRGAIRNSKIATFKASDNGVAHTYSPDEIVAYGFKNEKKVYESWQVPTPDRKRYEHLFLHVLVKGKVSIYTYRDDNDSDRFFLSKDGADLVELVEQVYTRADPKTGKRYRVVDRPFIGVIASAFLDCSSLTENHLENVMLRHSSLIKVATAYNECFDSSQFTHEPKKATVTLMPIVAFTLPSLHVSGSHYYARGDYRSTGLGLGGAIAMQVANPSMSEKLSLIVELLYAPYRFEGTVEGTYKVVLFPMICFLI</sequence>
<dbReference type="AlphaFoldDB" id="A0A2U1B2R2"/>
<feature type="chain" id="PRO_5015532472" evidence="1">
    <location>
        <begin position="20"/>
        <end position="293"/>
    </location>
</feature>
<comment type="caution">
    <text evidence="2">The sequence shown here is derived from an EMBL/GenBank/DDBJ whole genome shotgun (WGS) entry which is preliminary data.</text>
</comment>
<dbReference type="OrthoDB" id="952442at2"/>
<dbReference type="EMBL" id="QEKI01000002">
    <property type="protein sequence ID" value="PVY42965.1"/>
    <property type="molecule type" value="Genomic_DNA"/>
</dbReference>
<organism evidence="2 3">
    <name type="scientific">Pontibacter virosus</name>
    <dbReference type="NCBI Taxonomy" id="1765052"/>
    <lineage>
        <taxon>Bacteria</taxon>
        <taxon>Pseudomonadati</taxon>
        <taxon>Bacteroidota</taxon>
        <taxon>Cytophagia</taxon>
        <taxon>Cytophagales</taxon>
        <taxon>Hymenobacteraceae</taxon>
        <taxon>Pontibacter</taxon>
    </lineage>
</organism>
<protein>
    <submittedName>
        <fullName evidence="2">Uncharacterized protein</fullName>
    </submittedName>
</protein>
<dbReference type="Proteomes" id="UP000245466">
    <property type="component" value="Unassembled WGS sequence"/>
</dbReference>
<feature type="signal peptide" evidence="1">
    <location>
        <begin position="1"/>
        <end position="19"/>
    </location>
</feature>
<keyword evidence="3" id="KW-1185">Reference proteome</keyword>
<accession>A0A2U1B2R2</accession>